<dbReference type="InterPro" id="IPR050097">
    <property type="entry name" value="Ferredoxin-NADP_redctase_2"/>
</dbReference>
<feature type="domain" description="FAD/NAD(P)-binding" evidence="3">
    <location>
        <begin position="9"/>
        <end position="297"/>
    </location>
</feature>
<evidence type="ECO:0000313" key="4">
    <source>
        <dbReference type="EMBL" id="ABB92213.1"/>
    </source>
</evidence>
<name>Q0QM48_9SYNE</name>
<dbReference type="Pfam" id="PF07992">
    <property type="entry name" value="Pyr_redox_2"/>
    <property type="match status" value="1"/>
</dbReference>
<protein>
    <submittedName>
        <fullName evidence="4">Thioredoxin reductase</fullName>
    </submittedName>
</protein>
<evidence type="ECO:0000259" key="3">
    <source>
        <dbReference type="Pfam" id="PF07992"/>
    </source>
</evidence>
<gene>
    <name evidence="4" type="primary">trxB</name>
</gene>
<keyword evidence="1" id="KW-0285">Flavoprotein</keyword>
<dbReference type="Gene3D" id="3.50.50.60">
    <property type="entry name" value="FAD/NAD(P)-binding domain"/>
    <property type="match status" value="2"/>
</dbReference>
<dbReference type="InterPro" id="IPR036188">
    <property type="entry name" value="FAD/NAD-bd_sf"/>
</dbReference>
<reference evidence="4" key="1">
    <citation type="journal article" date="2006" name="Mar. Ecol. Prog. Ser.">
        <title>Gene diversity and organization in rbcL-containing genome fragments from uncultivated Synechococcus in the Gulf of Mexico.</title>
        <authorList>
            <person name="John D.E."/>
            <person name="Wawrik B."/>
            <person name="Tabita F.R."/>
            <person name="Paul J.H."/>
        </authorList>
    </citation>
    <scope>NUCLEOTIDE SEQUENCE</scope>
</reference>
<dbReference type="AlphaFoldDB" id="Q0QM48"/>
<proteinExistence type="predicted"/>
<dbReference type="InterPro" id="IPR023753">
    <property type="entry name" value="FAD/NAD-binding_dom"/>
</dbReference>
<evidence type="ECO:0000256" key="1">
    <source>
        <dbReference type="ARBA" id="ARBA00022630"/>
    </source>
</evidence>
<dbReference type="SUPFAM" id="SSF51905">
    <property type="entry name" value="FAD/NAD(P)-binding domain"/>
    <property type="match status" value="1"/>
</dbReference>
<evidence type="ECO:0000256" key="2">
    <source>
        <dbReference type="ARBA" id="ARBA00023002"/>
    </source>
</evidence>
<accession>Q0QM48</accession>
<dbReference type="PRINTS" id="PR00368">
    <property type="entry name" value="FADPNR"/>
</dbReference>
<sequence>MTAEFIDADVLIIGGGPAGCSCALYTARSSLKTCILDKNSAIGALAITHKIANYPGVDSDLSGADLLEIMRKQAIRYGAEYYRAQVFGVDLSPDRKIVYTPEGTFRGKTLVLATGAMGRSTSTLPGEETYLGRGVSYCATCDGAFHRNQDVVVYGSNQEAVDEALVLTRFASTVHWVTNTKPMATTRDVDQLKAHFNVRHWSRTRLVSIDGNEEGVTNVTLQGSNAIDVEILNVSGAFVYSTGSLPIVDYLRNQVCLTDEGGVKVDEAMMTNVDGVWAIGDIRNTPFKQAVVACADGCIAAMGIDKYLNQRKQIRVDWVHR</sequence>
<keyword evidence="2" id="KW-0560">Oxidoreductase</keyword>
<dbReference type="PRINTS" id="PR00469">
    <property type="entry name" value="PNDRDTASEII"/>
</dbReference>
<dbReference type="PANTHER" id="PTHR48105">
    <property type="entry name" value="THIOREDOXIN REDUCTASE 1-RELATED-RELATED"/>
    <property type="match status" value="1"/>
</dbReference>
<dbReference type="GO" id="GO:0016491">
    <property type="term" value="F:oxidoreductase activity"/>
    <property type="evidence" value="ECO:0007669"/>
    <property type="project" value="UniProtKB-KW"/>
</dbReference>
<dbReference type="EMBL" id="DQ284920">
    <property type="protein sequence ID" value="ABB92213.1"/>
    <property type="molecule type" value="Genomic_DNA"/>
</dbReference>
<organism evidence="4">
    <name type="scientific">uncultured marine type-A Synechococcus 5B2</name>
    <dbReference type="NCBI Taxonomy" id="359140"/>
    <lineage>
        <taxon>Bacteria</taxon>
        <taxon>Bacillati</taxon>
        <taxon>Cyanobacteriota</taxon>
        <taxon>Cyanophyceae</taxon>
        <taxon>Synechococcales</taxon>
        <taxon>Synechococcaceae</taxon>
        <taxon>Synechococcus</taxon>
        <taxon>environmental samples</taxon>
    </lineage>
</organism>